<name>S9QA06_CYSF2</name>
<evidence type="ECO:0000313" key="7">
    <source>
        <dbReference type="EMBL" id="EPX58154.1"/>
    </source>
</evidence>
<dbReference type="eggNOG" id="COG0840">
    <property type="taxonomic scope" value="Bacteria"/>
</dbReference>
<evidence type="ECO:0000256" key="2">
    <source>
        <dbReference type="ARBA" id="ARBA00029447"/>
    </source>
</evidence>
<feature type="coiled-coil region" evidence="4">
    <location>
        <begin position="263"/>
        <end position="290"/>
    </location>
</feature>
<dbReference type="CDD" id="cd06225">
    <property type="entry name" value="HAMP"/>
    <property type="match status" value="1"/>
</dbReference>
<dbReference type="Pfam" id="PF00672">
    <property type="entry name" value="HAMP"/>
    <property type="match status" value="1"/>
</dbReference>
<evidence type="ECO:0000256" key="3">
    <source>
        <dbReference type="PROSITE-ProRule" id="PRU00284"/>
    </source>
</evidence>
<dbReference type="PANTHER" id="PTHR32089:SF112">
    <property type="entry name" value="LYSOZYME-LIKE PROTEIN-RELATED"/>
    <property type="match status" value="1"/>
</dbReference>
<accession>S9QA06</accession>
<evidence type="ECO:0008006" key="9">
    <source>
        <dbReference type="Google" id="ProtNLM"/>
    </source>
</evidence>
<dbReference type="PROSITE" id="PS50111">
    <property type="entry name" value="CHEMOTAXIS_TRANSDUC_2"/>
    <property type="match status" value="1"/>
</dbReference>
<gene>
    <name evidence="7" type="ORF">D187_004191</name>
</gene>
<dbReference type="GO" id="GO:0016020">
    <property type="term" value="C:membrane"/>
    <property type="evidence" value="ECO:0007669"/>
    <property type="project" value="InterPro"/>
</dbReference>
<protein>
    <recommendedName>
        <fullName evidence="9">Methyl-accepting chemotaxis protein</fullName>
    </recommendedName>
</protein>
<dbReference type="AlphaFoldDB" id="S9QA06"/>
<organism evidence="7 8">
    <name type="scientific">Cystobacter fuscus (strain ATCC 25194 / DSM 2262 / NBRC 100088 / M29)</name>
    <dbReference type="NCBI Taxonomy" id="1242864"/>
    <lineage>
        <taxon>Bacteria</taxon>
        <taxon>Pseudomonadati</taxon>
        <taxon>Myxococcota</taxon>
        <taxon>Myxococcia</taxon>
        <taxon>Myxococcales</taxon>
        <taxon>Cystobacterineae</taxon>
        <taxon>Archangiaceae</taxon>
        <taxon>Cystobacter</taxon>
    </lineage>
</organism>
<dbReference type="PROSITE" id="PS50885">
    <property type="entry name" value="HAMP"/>
    <property type="match status" value="1"/>
</dbReference>
<dbReference type="GO" id="GO:0007165">
    <property type="term" value="P:signal transduction"/>
    <property type="evidence" value="ECO:0007669"/>
    <property type="project" value="UniProtKB-KW"/>
</dbReference>
<dbReference type="SUPFAM" id="SSF58104">
    <property type="entry name" value="Methyl-accepting chemotaxis protein (MCP) signaling domain"/>
    <property type="match status" value="1"/>
</dbReference>
<dbReference type="Gene3D" id="1.10.287.950">
    <property type="entry name" value="Methyl-accepting chemotaxis protein"/>
    <property type="match status" value="1"/>
</dbReference>
<dbReference type="InterPro" id="IPR004089">
    <property type="entry name" value="MCPsignal_dom"/>
</dbReference>
<feature type="domain" description="Methyl-accepting transducer" evidence="5">
    <location>
        <begin position="273"/>
        <end position="509"/>
    </location>
</feature>
<evidence type="ECO:0000256" key="1">
    <source>
        <dbReference type="ARBA" id="ARBA00023224"/>
    </source>
</evidence>
<evidence type="ECO:0000313" key="8">
    <source>
        <dbReference type="Proteomes" id="UP000011682"/>
    </source>
</evidence>
<evidence type="ECO:0000259" key="6">
    <source>
        <dbReference type="PROSITE" id="PS50885"/>
    </source>
</evidence>
<evidence type="ECO:0000259" key="5">
    <source>
        <dbReference type="PROSITE" id="PS50111"/>
    </source>
</evidence>
<dbReference type="EMBL" id="ANAH02000026">
    <property type="protein sequence ID" value="EPX58154.1"/>
    <property type="molecule type" value="Genomic_DNA"/>
</dbReference>
<dbReference type="Pfam" id="PF00015">
    <property type="entry name" value="MCPsignal"/>
    <property type="match status" value="1"/>
</dbReference>
<dbReference type="SMART" id="SM00283">
    <property type="entry name" value="MA"/>
    <property type="match status" value="1"/>
</dbReference>
<dbReference type="RefSeq" id="WP_002631624.1">
    <property type="nucleotide sequence ID" value="NZ_ANAH02000026.1"/>
</dbReference>
<keyword evidence="8" id="KW-1185">Reference proteome</keyword>
<feature type="domain" description="HAMP" evidence="6">
    <location>
        <begin position="216"/>
        <end position="268"/>
    </location>
</feature>
<proteinExistence type="inferred from homology"/>
<dbReference type="Proteomes" id="UP000011682">
    <property type="component" value="Unassembled WGS sequence"/>
</dbReference>
<dbReference type="InterPro" id="IPR003660">
    <property type="entry name" value="HAMP_dom"/>
</dbReference>
<evidence type="ECO:0000256" key="4">
    <source>
        <dbReference type="SAM" id="Coils"/>
    </source>
</evidence>
<comment type="similarity">
    <text evidence="2">Belongs to the methyl-accepting chemotaxis (MCP) protein family.</text>
</comment>
<sequence>MSSPRRLTVHHKLSLLLVIILAVFVTSHAVQESTLDRFQVGGPVHQQLKLQAETYDTVQALLGELHAARAVLHLMLAPSSEDGARQLVRQWEEIAAGVDARFERALSVTDAPDARLYVEDARVAWEGYARAVRTRVFAVSEAERSRVLADFLAGAHTRRYARLAELLEAAANSLRLRSSELELEVARTLRRARWGLAAVDGGLGLFLLVFLAAVGRSITRPLKELMVAARQVEKGDLSLQLATAGEDEIGQLSRILGQMVSHLRELMLAVRQAGQEMAEAVERLASAADEQGRSIERQAAAVTRTNAVAEELSHASELAERQVAGVLGTAERADEVGRSGLEVLTGSLRGIQELRGQFDAIARHVVELAEHSVKVSTLTETVRDLAEQSHVLALSAGIEAARAGPEGQGFRVVAVEIRSLADRSVKETMAVREQLRRSSGAMRDTVAITARGRARMEAELEQVRTGGERLEELTRMLQESSISLRSIVQVVKQQHQGLGQIFSEVNELSRTTDKAVVSVAAMRQSAEQLRSTTARLTEALSGFRL</sequence>
<dbReference type="OrthoDB" id="5495117at2"/>
<dbReference type="SMART" id="SM00304">
    <property type="entry name" value="HAMP"/>
    <property type="match status" value="1"/>
</dbReference>
<comment type="caution">
    <text evidence="7">The sequence shown here is derived from an EMBL/GenBank/DDBJ whole genome shotgun (WGS) entry which is preliminary data.</text>
</comment>
<dbReference type="PANTHER" id="PTHR32089">
    <property type="entry name" value="METHYL-ACCEPTING CHEMOTAXIS PROTEIN MCPB"/>
    <property type="match status" value="1"/>
</dbReference>
<reference evidence="7" key="1">
    <citation type="submission" date="2013-05" db="EMBL/GenBank/DDBJ databases">
        <title>Genome assembly of Cystobacter fuscus DSM 2262.</title>
        <authorList>
            <person name="Sharma G."/>
            <person name="Khatri I."/>
            <person name="Kaur C."/>
            <person name="Mayilraj S."/>
            <person name="Subramanian S."/>
        </authorList>
    </citation>
    <scope>NUCLEOTIDE SEQUENCE [LARGE SCALE GENOMIC DNA]</scope>
    <source>
        <strain evidence="7">DSM 2262</strain>
    </source>
</reference>
<keyword evidence="1 3" id="KW-0807">Transducer</keyword>
<keyword evidence="4" id="KW-0175">Coiled coil</keyword>